<feature type="compositionally biased region" description="Low complexity" evidence="4">
    <location>
        <begin position="56"/>
        <end position="67"/>
    </location>
</feature>
<feature type="region of interest" description="Disordered" evidence="4">
    <location>
        <begin position="1"/>
        <end position="79"/>
    </location>
</feature>
<name>A0AAI8VRP2_9PEZI</name>
<proteinExistence type="inferred from homology"/>
<dbReference type="PANTHER" id="PTHR31544">
    <property type="entry name" value="AIG2-LIKE PROTEIN D"/>
    <property type="match status" value="1"/>
</dbReference>
<dbReference type="InterPro" id="IPR045038">
    <property type="entry name" value="AIG2-like"/>
</dbReference>
<sequence>MSSTKENKENQAMPPSQRRRGNSELHFPGSTPLDSERLIAMLTNLDESMRHDEESNNTSSSSSITSSVLPQAPSADEDPAADKHNLEILNIRGLHPVDLAKTTSLQIYNLADKAARNRELNVAQAIKGVDAAWTFEPFWFFFYGSLQLPRVLARVCWLDRKGDEELVMRKGASIGGWKIMLWGPFPALVPSADEARVQGMAWKCERPEHLAALASYETDAYRLEYCKVTIESSDENGAKKVEVIDNARTFVSTEEADDLDEGEWLLEEYVKTHMVGTSI</sequence>
<dbReference type="InterPro" id="IPR036568">
    <property type="entry name" value="GGCT-like_sf"/>
</dbReference>
<dbReference type="InterPro" id="IPR009288">
    <property type="entry name" value="AIG2-like_dom"/>
</dbReference>
<reference evidence="6" key="1">
    <citation type="submission" date="2023-10" db="EMBL/GenBank/DDBJ databases">
        <authorList>
            <person name="Hackl T."/>
        </authorList>
    </citation>
    <scope>NUCLEOTIDE SEQUENCE</scope>
</reference>
<dbReference type="GO" id="GO:0016740">
    <property type="term" value="F:transferase activity"/>
    <property type="evidence" value="ECO:0007669"/>
    <property type="project" value="UniProtKB-KW"/>
</dbReference>
<comment type="similarity">
    <text evidence="1">Belongs to the gamma-glutamylcyclotransferase family.</text>
</comment>
<dbReference type="SUPFAM" id="SSF110857">
    <property type="entry name" value="Gamma-glutamyl cyclotransferase-like"/>
    <property type="match status" value="1"/>
</dbReference>
<dbReference type="AlphaFoldDB" id="A0AAI8VRP2"/>
<dbReference type="Proteomes" id="UP001295740">
    <property type="component" value="Unassembled WGS sequence"/>
</dbReference>
<dbReference type="Pfam" id="PF06094">
    <property type="entry name" value="GGACT"/>
    <property type="match status" value="1"/>
</dbReference>
<evidence type="ECO:0000256" key="3">
    <source>
        <dbReference type="ARBA" id="ARBA00030602"/>
    </source>
</evidence>
<dbReference type="EMBL" id="CAUWAG010000013">
    <property type="protein sequence ID" value="CAJ2509816.1"/>
    <property type="molecule type" value="Genomic_DNA"/>
</dbReference>
<evidence type="ECO:0000259" key="5">
    <source>
        <dbReference type="Pfam" id="PF06094"/>
    </source>
</evidence>
<accession>A0AAI8VRP2</accession>
<evidence type="ECO:0000313" key="7">
    <source>
        <dbReference type="Proteomes" id="UP001295740"/>
    </source>
</evidence>
<evidence type="ECO:0000256" key="2">
    <source>
        <dbReference type="ARBA" id="ARBA00022679"/>
    </source>
</evidence>
<evidence type="ECO:0000256" key="4">
    <source>
        <dbReference type="SAM" id="MobiDB-lite"/>
    </source>
</evidence>
<dbReference type="CDD" id="cd06661">
    <property type="entry name" value="GGCT_like"/>
    <property type="match status" value="1"/>
</dbReference>
<evidence type="ECO:0000256" key="1">
    <source>
        <dbReference type="ARBA" id="ARBA00008861"/>
    </source>
</evidence>
<keyword evidence="2" id="KW-0808">Transferase</keyword>
<dbReference type="Gene3D" id="3.10.490.10">
    <property type="entry name" value="Gamma-glutamyl cyclotransferase-like"/>
    <property type="match status" value="1"/>
</dbReference>
<dbReference type="PANTHER" id="PTHR31544:SF4">
    <property type="entry name" value="GAMMA-GLUTAMYLCYCLOTRANSFERASE-RELATED"/>
    <property type="match status" value="1"/>
</dbReference>
<comment type="caution">
    <text evidence="6">The sequence shown here is derived from an EMBL/GenBank/DDBJ whole genome shotgun (WGS) entry which is preliminary data.</text>
</comment>
<evidence type="ECO:0000313" key="6">
    <source>
        <dbReference type="EMBL" id="CAJ2509816.1"/>
    </source>
</evidence>
<dbReference type="InterPro" id="IPR013024">
    <property type="entry name" value="GGCT-like"/>
</dbReference>
<organism evidence="6 7">
    <name type="scientific">Anthostomella pinea</name>
    <dbReference type="NCBI Taxonomy" id="933095"/>
    <lineage>
        <taxon>Eukaryota</taxon>
        <taxon>Fungi</taxon>
        <taxon>Dikarya</taxon>
        <taxon>Ascomycota</taxon>
        <taxon>Pezizomycotina</taxon>
        <taxon>Sordariomycetes</taxon>
        <taxon>Xylariomycetidae</taxon>
        <taxon>Xylariales</taxon>
        <taxon>Xylariaceae</taxon>
        <taxon>Anthostomella</taxon>
    </lineage>
</organism>
<feature type="domain" description="Gamma-glutamylcyclotransferase AIG2-like" evidence="5">
    <location>
        <begin position="140"/>
        <end position="265"/>
    </location>
</feature>
<protein>
    <recommendedName>
        <fullName evidence="3">Putative gamma-glutamylcyclotransferase</fullName>
    </recommendedName>
</protein>
<keyword evidence="7" id="KW-1185">Reference proteome</keyword>
<gene>
    <name evidence="6" type="ORF">KHLLAP_LOCUS10284</name>
</gene>